<evidence type="ECO:0000256" key="6">
    <source>
        <dbReference type="ARBA" id="ARBA00022679"/>
    </source>
</evidence>
<evidence type="ECO:0000256" key="2">
    <source>
        <dbReference type="ARBA" id="ARBA00007274"/>
    </source>
</evidence>
<dbReference type="Pfam" id="PF06426">
    <property type="entry name" value="SATase_N"/>
    <property type="match status" value="1"/>
</dbReference>
<evidence type="ECO:0000313" key="10">
    <source>
        <dbReference type="EMBL" id="MDR6232629.1"/>
    </source>
</evidence>
<evidence type="ECO:0000256" key="4">
    <source>
        <dbReference type="ARBA" id="ARBA00018522"/>
    </source>
</evidence>
<keyword evidence="6 10" id="KW-0808">Transferase</keyword>
<dbReference type="GO" id="GO:0009001">
    <property type="term" value="F:serine O-acetyltransferase activity"/>
    <property type="evidence" value="ECO:0007669"/>
    <property type="project" value="UniProtKB-EC"/>
</dbReference>
<comment type="pathway">
    <text evidence="1">Amino-acid biosynthesis; L-cysteine biosynthesis; L-cysteine from L-serine: step 1/2.</text>
</comment>
<comment type="similarity">
    <text evidence="2">Belongs to the transferase hexapeptide repeat family.</text>
</comment>
<dbReference type="InterPro" id="IPR045304">
    <property type="entry name" value="LbH_SAT"/>
</dbReference>
<evidence type="ECO:0000256" key="7">
    <source>
        <dbReference type="ARBA" id="ARBA00023315"/>
    </source>
</evidence>
<keyword evidence="7 10" id="KW-0012">Acyltransferase</keyword>
<keyword evidence="5" id="KW-0028">Amino-acid biosynthesis</keyword>
<dbReference type="GO" id="GO:0006535">
    <property type="term" value="P:cysteine biosynthetic process from serine"/>
    <property type="evidence" value="ECO:0007669"/>
    <property type="project" value="InterPro"/>
</dbReference>
<dbReference type="InterPro" id="IPR042122">
    <property type="entry name" value="Ser_AcTrfase_N_sf"/>
</dbReference>
<name>A0AAJ2BLC8_9PSED</name>
<dbReference type="EC" id="2.3.1.30" evidence="3"/>
<evidence type="ECO:0000256" key="1">
    <source>
        <dbReference type="ARBA" id="ARBA00004876"/>
    </source>
</evidence>
<comment type="catalytic activity">
    <reaction evidence="8">
        <text>L-serine + acetyl-CoA = O-acetyl-L-serine + CoA</text>
        <dbReference type="Rhea" id="RHEA:24560"/>
        <dbReference type="ChEBI" id="CHEBI:33384"/>
        <dbReference type="ChEBI" id="CHEBI:57287"/>
        <dbReference type="ChEBI" id="CHEBI:57288"/>
        <dbReference type="ChEBI" id="CHEBI:58340"/>
        <dbReference type="EC" id="2.3.1.30"/>
    </reaction>
</comment>
<dbReference type="RefSeq" id="WP_309754520.1">
    <property type="nucleotide sequence ID" value="NZ_JAVJAF010000001.1"/>
</dbReference>
<evidence type="ECO:0000256" key="3">
    <source>
        <dbReference type="ARBA" id="ARBA00013266"/>
    </source>
</evidence>
<dbReference type="GO" id="GO:0005737">
    <property type="term" value="C:cytoplasm"/>
    <property type="evidence" value="ECO:0007669"/>
    <property type="project" value="InterPro"/>
</dbReference>
<dbReference type="Gene3D" id="2.160.10.10">
    <property type="entry name" value="Hexapeptide repeat proteins"/>
    <property type="match status" value="1"/>
</dbReference>
<evidence type="ECO:0000313" key="11">
    <source>
        <dbReference type="Proteomes" id="UP001268036"/>
    </source>
</evidence>
<organism evidence="10 11">
    <name type="scientific">Pseudomonas oryzihabitans</name>
    <dbReference type="NCBI Taxonomy" id="47885"/>
    <lineage>
        <taxon>Bacteria</taxon>
        <taxon>Pseudomonadati</taxon>
        <taxon>Pseudomonadota</taxon>
        <taxon>Gammaproteobacteria</taxon>
        <taxon>Pseudomonadales</taxon>
        <taxon>Pseudomonadaceae</taxon>
        <taxon>Pseudomonas</taxon>
    </lineage>
</organism>
<proteinExistence type="inferred from homology"/>
<gene>
    <name evidence="10" type="ORF">QE440_000370</name>
</gene>
<evidence type="ECO:0000256" key="5">
    <source>
        <dbReference type="ARBA" id="ARBA00022605"/>
    </source>
</evidence>
<dbReference type="FunFam" id="2.160.10.10:FF:000007">
    <property type="entry name" value="Serine acetyltransferase"/>
    <property type="match status" value="1"/>
</dbReference>
<evidence type="ECO:0000259" key="9">
    <source>
        <dbReference type="SMART" id="SM00971"/>
    </source>
</evidence>
<dbReference type="PANTHER" id="PTHR42811">
    <property type="entry name" value="SERINE ACETYLTRANSFERASE"/>
    <property type="match status" value="1"/>
</dbReference>
<dbReference type="Proteomes" id="UP001268036">
    <property type="component" value="Unassembled WGS sequence"/>
</dbReference>
<dbReference type="CDD" id="cd03354">
    <property type="entry name" value="LbH_SAT"/>
    <property type="match status" value="1"/>
</dbReference>
<feature type="domain" description="Serine acetyltransferase N-terminal" evidence="9">
    <location>
        <begin position="4"/>
        <end position="105"/>
    </location>
</feature>
<dbReference type="SMART" id="SM00971">
    <property type="entry name" value="SATase_N"/>
    <property type="match status" value="1"/>
</dbReference>
<dbReference type="AlphaFoldDB" id="A0AAJ2BLC8"/>
<dbReference type="Gene3D" id="1.10.3130.10">
    <property type="entry name" value="serine acetyltransferase, domain 1"/>
    <property type="match status" value="1"/>
</dbReference>
<evidence type="ECO:0000256" key="8">
    <source>
        <dbReference type="ARBA" id="ARBA00049486"/>
    </source>
</evidence>
<comment type="caution">
    <text evidence="10">The sequence shown here is derived from an EMBL/GenBank/DDBJ whole genome shotgun (WGS) entry which is preliminary data.</text>
</comment>
<dbReference type="EMBL" id="JAVJAF010000001">
    <property type="protein sequence ID" value="MDR6232629.1"/>
    <property type="molecule type" value="Genomic_DNA"/>
</dbReference>
<dbReference type="InterPro" id="IPR001451">
    <property type="entry name" value="Hexapep"/>
</dbReference>
<sequence length="252" mass="26716">MTALWTRLHQQAHDQAARTPRLAAYLAQRVLRHDSFADALADRLAQGLAQPAAGVELQDWFAELLDAQVLSAATADLERLARINPACPDELCGFLEFRGFLAVQVQRLAHRLWLAGERHAAVLLQNWSATAWGLDMHPAAQLGKGLFVDHGLGLVIGETAVVEDEVSLWHGVTLGSTLNESGDRHPKIRRGALICAGATVLGNIEVGAGALVAAGAVVTRPVPPGRVVGGVPARDLGPVPAALGALQETEEM</sequence>
<protein>
    <recommendedName>
        <fullName evidence="4">Serine acetyltransferase</fullName>
        <ecNumber evidence="3">2.3.1.30</ecNumber>
    </recommendedName>
</protein>
<reference evidence="10" key="1">
    <citation type="submission" date="2023-08" db="EMBL/GenBank/DDBJ databases">
        <title>Functional and genomic diversity of the sorghum phyllosphere microbiome.</title>
        <authorList>
            <person name="Shade A."/>
        </authorList>
    </citation>
    <scope>NUCLEOTIDE SEQUENCE</scope>
    <source>
        <strain evidence="10">SORGH_AS_0201</strain>
    </source>
</reference>
<dbReference type="InterPro" id="IPR011004">
    <property type="entry name" value="Trimer_LpxA-like_sf"/>
</dbReference>
<dbReference type="Pfam" id="PF00132">
    <property type="entry name" value="Hexapep"/>
    <property type="match status" value="1"/>
</dbReference>
<dbReference type="InterPro" id="IPR010493">
    <property type="entry name" value="Ser_AcTrfase_N"/>
</dbReference>
<accession>A0AAJ2BLC8</accession>
<dbReference type="SUPFAM" id="SSF51161">
    <property type="entry name" value="Trimeric LpxA-like enzymes"/>
    <property type="match status" value="1"/>
</dbReference>